<sequence>MGTFIITVNIVLLIVFVLFALNGAFLSFITLVNYRRKNTPLSVYSDDKLPKVTVQIAVYNEVYVIRRAIDSVCQLDYPRDKLEVQVVDDSTDETVNDINKCISYWQKQGIDIKMFHRTNRQEFKAGALREALAQAKGDFISVFDADFVPSKDFLRNHIHYFTDPNVGFVQSIWKHLNEHQSLLHRLQALYLDGYLGVEYFARYKLKCFFAFTGTAGTWRRKALEDSGNWQGDTLMECLDMSYIHLDGASYSS</sequence>
<dbReference type="Gene3D" id="3.90.550.10">
    <property type="entry name" value="Spore Coat Polysaccharide Biosynthesis Protein SpsA, Chain A"/>
    <property type="match status" value="1"/>
</dbReference>
<dbReference type="EC" id="2.4.-.-" evidence="8"/>
<keyword evidence="5 6" id="KW-0472">Membrane</keyword>
<keyword evidence="9" id="KW-1185">Reference proteome</keyword>
<dbReference type="InterPro" id="IPR029044">
    <property type="entry name" value="Nucleotide-diphossugar_trans"/>
</dbReference>
<dbReference type="GO" id="GO:0016757">
    <property type="term" value="F:glycosyltransferase activity"/>
    <property type="evidence" value="ECO:0007669"/>
    <property type="project" value="UniProtKB-KW"/>
</dbReference>
<gene>
    <name evidence="8" type="ORF">RZN69_20910</name>
</gene>
<dbReference type="PANTHER" id="PTHR32044:SF80">
    <property type="entry name" value="XYLOGLUCAN GLYCOSYLTRANSFERASE 2-RELATED"/>
    <property type="match status" value="1"/>
</dbReference>
<dbReference type="PANTHER" id="PTHR32044">
    <property type="entry name" value="GLUCOMANNAN 4-BETA-MANNOSYLTRANSFERASE 9"/>
    <property type="match status" value="1"/>
</dbReference>
<reference evidence="8 9" key="1">
    <citation type="submission" date="2023-10" db="EMBL/GenBank/DDBJ databases">
        <title>Rubellicoccus peritrichatus gen. nov., sp. nov., isolated from an algae of coral reef tank.</title>
        <authorList>
            <person name="Luo J."/>
        </authorList>
    </citation>
    <scope>NUCLEOTIDE SEQUENCE [LARGE SCALE GENOMIC DNA]</scope>
    <source>
        <strain evidence="8 9">CR14</strain>
    </source>
</reference>
<dbReference type="EMBL" id="CP136920">
    <property type="protein sequence ID" value="WOO41088.1"/>
    <property type="molecule type" value="Genomic_DNA"/>
</dbReference>
<proteinExistence type="predicted"/>
<evidence type="ECO:0000256" key="3">
    <source>
        <dbReference type="ARBA" id="ARBA00022692"/>
    </source>
</evidence>
<protein>
    <submittedName>
        <fullName evidence="8">Glycosyltransferase</fullName>
        <ecNumber evidence="8">2.4.-.-</ecNumber>
    </submittedName>
</protein>
<feature type="domain" description="Glycosyltransferase 2-like" evidence="7">
    <location>
        <begin position="54"/>
        <end position="216"/>
    </location>
</feature>
<dbReference type="InterPro" id="IPR001173">
    <property type="entry name" value="Glyco_trans_2-like"/>
</dbReference>
<keyword evidence="4 6" id="KW-1133">Transmembrane helix</keyword>
<dbReference type="Proteomes" id="UP001304300">
    <property type="component" value="Chromosome"/>
</dbReference>
<keyword evidence="2 8" id="KW-0808">Transferase</keyword>
<dbReference type="AlphaFoldDB" id="A0AAQ3QV30"/>
<evidence type="ECO:0000313" key="9">
    <source>
        <dbReference type="Proteomes" id="UP001304300"/>
    </source>
</evidence>
<comment type="subcellular location">
    <subcellularLocation>
        <location evidence="1">Golgi apparatus membrane</location>
        <topology evidence="1">Multi-pass membrane protein</topology>
    </subcellularLocation>
</comment>
<evidence type="ECO:0000256" key="2">
    <source>
        <dbReference type="ARBA" id="ARBA00022679"/>
    </source>
</evidence>
<evidence type="ECO:0000256" key="4">
    <source>
        <dbReference type="ARBA" id="ARBA00022989"/>
    </source>
</evidence>
<keyword evidence="3 6" id="KW-0812">Transmembrane</keyword>
<evidence type="ECO:0000313" key="8">
    <source>
        <dbReference type="EMBL" id="WOO41088.1"/>
    </source>
</evidence>
<dbReference type="KEGG" id="puo:RZN69_20910"/>
<dbReference type="SUPFAM" id="SSF53448">
    <property type="entry name" value="Nucleotide-diphospho-sugar transferases"/>
    <property type="match status" value="1"/>
</dbReference>
<dbReference type="RefSeq" id="WP_317833457.1">
    <property type="nucleotide sequence ID" value="NZ_CP136920.1"/>
</dbReference>
<organism evidence="8 9">
    <name type="scientific">Rubellicoccus peritrichatus</name>
    <dbReference type="NCBI Taxonomy" id="3080537"/>
    <lineage>
        <taxon>Bacteria</taxon>
        <taxon>Pseudomonadati</taxon>
        <taxon>Verrucomicrobiota</taxon>
        <taxon>Opitutia</taxon>
        <taxon>Puniceicoccales</taxon>
        <taxon>Cerasicoccaceae</taxon>
        <taxon>Rubellicoccus</taxon>
    </lineage>
</organism>
<dbReference type="Pfam" id="PF00535">
    <property type="entry name" value="Glycos_transf_2"/>
    <property type="match status" value="1"/>
</dbReference>
<keyword evidence="8" id="KW-0328">Glycosyltransferase</keyword>
<evidence type="ECO:0000259" key="7">
    <source>
        <dbReference type="Pfam" id="PF00535"/>
    </source>
</evidence>
<evidence type="ECO:0000256" key="1">
    <source>
        <dbReference type="ARBA" id="ARBA00004653"/>
    </source>
</evidence>
<evidence type="ECO:0000256" key="5">
    <source>
        <dbReference type="ARBA" id="ARBA00023136"/>
    </source>
</evidence>
<name>A0AAQ3QV30_9BACT</name>
<feature type="transmembrane region" description="Helical" evidence="6">
    <location>
        <begin position="6"/>
        <end position="32"/>
    </location>
</feature>
<accession>A0AAQ3QV30</accession>
<evidence type="ECO:0000256" key="6">
    <source>
        <dbReference type="SAM" id="Phobius"/>
    </source>
</evidence>